<gene>
    <name evidence="3" type="primary">LOC106821028</name>
</gene>
<dbReference type="SUPFAM" id="SSF53098">
    <property type="entry name" value="Ribonuclease H-like"/>
    <property type="match status" value="1"/>
</dbReference>
<sequence>MMGTVQEIAFAFSYSAKRQYHFKLAMMESETAQEKMKKRDKLRTLCETRWSSRPDALFTFKSSFDVVVDALAELELNSDSKARAFRCSILKFEFIVALVAAESILQYVVPLSKMLQRIDNDLVTAAKESRVVIDTLTELRTRDEAWDKLYTDATKLAETFDVQPTMPRLTGRQTHRSNVPAADPKEYWKLSLFYPFLDHLLSELETRLVYPSDRFSAQYLVPSNLHKLNPEIEANLFVPFASDISDEMAALQESELSRWKTKWQGQDDIPDSICETLRHANTDLYPNISVALTVLLTMPISSATAERSFSAMRRIKNYMRSTMNEERLSGLALMHIHRDFAIDVDAVLKKFASDGNRRIALAFSY</sequence>
<evidence type="ECO:0000313" key="2">
    <source>
        <dbReference type="Proteomes" id="UP000695022"/>
    </source>
</evidence>
<organism evidence="2 3">
    <name type="scientific">Priapulus caudatus</name>
    <name type="common">Priapulid worm</name>
    <dbReference type="NCBI Taxonomy" id="37621"/>
    <lineage>
        <taxon>Eukaryota</taxon>
        <taxon>Metazoa</taxon>
        <taxon>Ecdysozoa</taxon>
        <taxon>Scalidophora</taxon>
        <taxon>Priapulida</taxon>
        <taxon>Priapulimorpha</taxon>
        <taxon>Priapulimorphida</taxon>
        <taxon>Priapulidae</taxon>
        <taxon>Priapulus</taxon>
    </lineage>
</organism>
<dbReference type="InterPro" id="IPR012337">
    <property type="entry name" value="RNaseH-like_sf"/>
</dbReference>
<dbReference type="Pfam" id="PF05699">
    <property type="entry name" value="Dimer_Tnp_hAT"/>
    <property type="match status" value="1"/>
</dbReference>
<accession>A0ABM1F9M8</accession>
<dbReference type="Proteomes" id="UP000695022">
    <property type="component" value="Unplaced"/>
</dbReference>
<evidence type="ECO:0000313" key="3">
    <source>
        <dbReference type="RefSeq" id="XP_014681149.1"/>
    </source>
</evidence>
<dbReference type="RefSeq" id="XP_014681149.1">
    <property type="nucleotide sequence ID" value="XM_014825663.1"/>
</dbReference>
<name>A0ABM1F9M8_PRICU</name>
<protein>
    <submittedName>
        <fullName evidence="3">Zinc finger MYM-type protein 1-like</fullName>
    </submittedName>
</protein>
<dbReference type="PANTHER" id="PTHR46289:SF14">
    <property type="entry name" value="DUF4371 DOMAIN-CONTAINING PROTEIN"/>
    <property type="match status" value="1"/>
</dbReference>
<dbReference type="InterPro" id="IPR008906">
    <property type="entry name" value="HATC_C_dom"/>
</dbReference>
<feature type="domain" description="HAT C-terminal dimerisation" evidence="1">
    <location>
        <begin position="273"/>
        <end position="339"/>
    </location>
</feature>
<dbReference type="PANTHER" id="PTHR46289">
    <property type="entry name" value="52 KDA REPRESSOR OF THE INHIBITOR OF THE PROTEIN KINASE-LIKE PROTEIN-RELATED"/>
    <property type="match status" value="1"/>
</dbReference>
<dbReference type="GeneID" id="106821028"/>
<proteinExistence type="predicted"/>
<reference evidence="3" key="1">
    <citation type="submission" date="2025-08" db="UniProtKB">
        <authorList>
            <consortium name="RefSeq"/>
        </authorList>
    </citation>
    <scope>IDENTIFICATION</scope>
</reference>
<evidence type="ECO:0000259" key="1">
    <source>
        <dbReference type="Pfam" id="PF05699"/>
    </source>
</evidence>
<keyword evidence="2" id="KW-1185">Reference proteome</keyword>
<dbReference type="InterPro" id="IPR052958">
    <property type="entry name" value="IFN-induced_PKR_regulator"/>
</dbReference>